<dbReference type="AlphaFoldDB" id="A0A2G8K2U5"/>
<evidence type="ECO:0000313" key="3">
    <source>
        <dbReference type="Proteomes" id="UP000230750"/>
    </source>
</evidence>
<protein>
    <recommendedName>
        <fullName evidence="1">Thioredoxin domain-containing protein</fullName>
    </recommendedName>
</protein>
<dbReference type="EMBL" id="MRZV01000945">
    <property type="protein sequence ID" value="PIK42285.1"/>
    <property type="molecule type" value="Genomic_DNA"/>
</dbReference>
<dbReference type="SUPFAM" id="SSF52833">
    <property type="entry name" value="Thioredoxin-like"/>
    <property type="match status" value="1"/>
</dbReference>
<comment type="caution">
    <text evidence="2">The sequence shown here is derived from an EMBL/GenBank/DDBJ whole genome shotgun (WGS) entry which is preliminary data.</text>
</comment>
<keyword evidence="3" id="KW-1185">Reference proteome</keyword>
<reference evidence="2 3" key="1">
    <citation type="journal article" date="2017" name="PLoS Biol.">
        <title>The sea cucumber genome provides insights into morphological evolution and visceral regeneration.</title>
        <authorList>
            <person name="Zhang X."/>
            <person name="Sun L."/>
            <person name="Yuan J."/>
            <person name="Sun Y."/>
            <person name="Gao Y."/>
            <person name="Zhang L."/>
            <person name="Li S."/>
            <person name="Dai H."/>
            <person name="Hamel J.F."/>
            <person name="Liu C."/>
            <person name="Yu Y."/>
            <person name="Liu S."/>
            <person name="Lin W."/>
            <person name="Guo K."/>
            <person name="Jin S."/>
            <person name="Xu P."/>
            <person name="Storey K.B."/>
            <person name="Huan P."/>
            <person name="Zhang T."/>
            <person name="Zhou Y."/>
            <person name="Zhang J."/>
            <person name="Lin C."/>
            <person name="Li X."/>
            <person name="Xing L."/>
            <person name="Huo D."/>
            <person name="Sun M."/>
            <person name="Wang L."/>
            <person name="Mercier A."/>
            <person name="Li F."/>
            <person name="Yang H."/>
            <person name="Xiang J."/>
        </authorList>
    </citation>
    <scope>NUCLEOTIDE SEQUENCE [LARGE SCALE GENOMIC DNA]</scope>
    <source>
        <strain evidence="2">Shaxun</strain>
        <tissue evidence="2">Muscle</tissue>
    </source>
</reference>
<dbReference type="InterPro" id="IPR036249">
    <property type="entry name" value="Thioredoxin-like_sf"/>
</dbReference>
<dbReference type="Gene3D" id="3.40.30.10">
    <property type="entry name" value="Glutaredoxin"/>
    <property type="match status" value="1"/>
</dbReference>
<dbReference type="CDD" id="cd02947">
    <property type="entry name" value="TRX_family"/>
    <property type="match status" value="1"/>
</dbReference>
<dbReference type="STRING" id="307972.A0A2G8K2U5"/>
<dbReference type="Pfam" id="PF00085">
    <property type="entry name" value="Thioredoxin"/>
    <property type="match status" value="1"/>
</dbReference>
<dbReference type="Proteomes" id="UP000230750">
    <property type="component" value="Unassembled WGS sequence"/>
</dbReference>
<accession>A0A2G8K2U5</accession>
<evidence type="ECO:0000313" key="2">
    <source>
        <dbReference type="EMBL" id="PIK42285.1"/>
    </source>
</evidence>
<organism evidence="2 3">
    <name type="scientific">Stichopus japonicus</name>
    <name type="common">Sea cucumber</name>
    <dbReference type="NCBI Taxonomy" id="307972"/>
    <lineage>
        <taxon>Eukaryota</taxon>
        <taxon>Metazoa</taxon>
        <taxon>Echinodermata</taxon>
        <taxon>Eleutherozoa</taxon>
        <taxon>Echinozoa</taxon>
        <taxon>Holothuroidea</taxon>
        <taxon>Aspidochirotacea</taxon>
        <taxon>Aspidochirotida</taxon>
        <taxon>Stichopodidae</taxon>
        <taxon>Apostichopus</taxon>
    </lineage>
</organism>
<sequence length="53" mass="5850">MVSVAETAEACGINCMPTFQFFHKTKKVGEFSGASKTKLVELLDNISEKIKNK</sequence>
<dbReference type="OrthoDB" id="2121326at2759"/>
<evidence type="ECO:0000259" key="1">
    <source>
        <dbReference type="Pfam" id="PF00085"/>
    </source>
</evidence>
<feature type="domain" description="Thioredoxin" evidence="1">
    <location>
        <begin position="4"/>
        <end position="44"/>
    </location>
</feature>
<dbReference type="InterPro" id="IPR013766">
    <property type="entry name" value="Thioredoxin_domain"/>
</dbReference>
<proteinExistence type="predicted"/>
<name>A0A2G8K2U5_STIJA</name>
<gene>
    <name evidence="2" type="ORF">BSL78_20863</name>
</gene>